<evidence type="ECO:0000313" key="2">
    <source>
        <dbReference type="EMBL" id="AGR65270.1"/>
    </source>
</evidence>
<reference evidence="2 3" key="1">
    <citation type="journal article" date="2014" name="Genome Announc.">
        <title>Complete Genome Sequences of Lactobacillus johnsonii Strain N6.2 and Lactobacillus reuteri Strain TD1.</title>
        <authorList>
            <person name="Leonard M.T."/>
            <person name="Valladares R.B."/>
            <person name="Ardissone A."/>
            <person name="Gonzalez C.F."/>
            <person name="Lorca G.L."/>
            <person name="Triplett E.W."/>
        </authorList>
    </citation>
    <scope>NUCLEOTIDE SEQUENCE [LARGE SCALE GENOMIC DNA]</scope>
    <source>
        <strain evidence="2 3">TD1</strain>
    </source>
</reference>
<gene>
    <name evidence="2" type="ORF">N134_06285</name>
</gene>
<protein>
    <submittedName>
        <fullName evidence="2">Uncharacterized protein</fullName>
    </submittedName>
</protein>
<evidence type="ECO:0000256" key="1">
    <source>
        <dbReference type="SAM" id="Phobius"/>
    </source>
</evidence>
<proteinExistence type="predicted"/>
<dbReference type="EMBL" id="CP006603">
    <property type="protein sequence ID" value="AGR65270.1"/>
    <property type="molecule type" value="Genomic_DNA"/>
</dbReference>
<feature type="transmembrane region" description="Helical" evidence="1">
    <location>
        <begin position="12"/>
        <end position="44"/>
    </location>
</feature>
<dbReference type="Proteomes" id="UP000015085">
    <property type="component" value="Chromosome"/>
</dbReference>
<keyword evidence="1" id="KW-0472">Membrane</keyword>
<evidence type="ECO:0000313" key="3">
    <source>
        <dbReference type="Proteomes" id="UP000015085"/>
    </source>
</evidence>
<organism evidence="2 3">
    <name type="scientific">Limosilactobacillus reuteri TD1</name>
    <dbReference type="NCBI Taxonomy" id="1358027"/>
    <lineage>
        <taxon>Bacteria</taxon>
        <taxon>Bacillati</taxon>
        <taxon>Bacillota</taxon>
        <taxon>Bacilli</taxon>
        <taxon>Lactobacillales</taxon>
        <taxon>Lactobacillaceae</taxon>
        <taxon>Limosilactobacillus</taxon>
    </lineage>
</organism>
<keyword evidence="1" id="KW-1133">Transmembrane helix</keyword>
<dbReference type="KEGG" id="lrr:N134_06285"/>
<name>S5NS92_LIMRT</name>
<dbReference type="AlphaFoldDB" id="S5NS92"/>
<dbReference type="HOGENOM" id="CLU_3062888_0_0_9"/>
<sequence>MGARIIKSFSTIAGLLTVGGVAITVVLIALTMLGGLLRFVMWLWDPLMRLLGL</sequence>
<keyword evidence="1" id="KW-0812">Transmembrane</keyword>
<accession>S5NS92</accession>